<dbReference type="InterPro" id="IPR015141">
    <property type="entry name" value="PLipase_A2_prok/fun"/>
</dbReference>
<protein>
    <recommendedName>
        <fullName evidence="3">Phospholipase</fullName>
    </recommendedName>
</protein>
<evidence type="ECO:0000313" key="1">
    <source>
        <dbReference type="EMBL" id="QGV82969.1"/>
    </source>
</evidence>
<evidence type="ECO:0008006" key="3">
    <source>
        <dbReference type="Google" id="ProtNLM"/>
    </source>
</evidence>
<dbReference type="EMBL" id="CP034279">
    <property type="protein sequence ID" value="QGV82969.1"/>
    <property type="molecule type" value="Genomic_DNA"/>
</dbReference>
<dbReference type="GO" id="GO:0006644">
    <property type="term" value="P:phospholipid metabolic process"/>
    <property type="evidence" value="ECO:0007669"/>
    <property type="project" value="InterPro"/>
</dbReference>
<name>A0A6I6FT48_9ACTN</name>
<dbReference type="KEGG" id="sfic:EIZ62_31785"/>
<evidence type="ECO:0000313" key="2">
    <source>
        <dbReference type="Proteomes" id="UP000422572"/>
    </source>
</evidence>
<dbReference type="InterPro" id="IPR036444">
    <property type="entry name" value="PLipase_A2_dom_sf"/>
</dbReference>
<dbReference type="GO" id="GO:0050482">
    <property type="term" value="P:arachidonate secretion"/>
    <property type="evidence" value="ECO:0007669"/>
    <property type="project" value="InterPro"/>
</dbReference>
<dbReference type="Gene3D" id="1.20.90.10">
    <property type="entry name" value="Phospholipase A2 domain"/>
    <property type="match status" value="1"/>
</dbReference>
<gene>
    <name evidence="1" type="ORF">EIZ62_31785</name>
</gene>
<reference evidence="1 2" key="1">
    <citation type="submission" date="2018-12" db="EMBL/GenBank/DDBJ databases">
        <title>Complete genome sequence of Streptomyces ficellus NRRL8067, the producer of ficellomycin, feldamycin and nojirimycin.</title>
        <authorList>
            <person name="Zhang H."/>
            <person name="Yue R."/>
            <person name="Liu Y."/>
            <person name="Li M."/>
            <person name="Mu H."/>
            <person name="Zhang J."/>
        </authorList>
    </citation>
    <scope>NUCLEOTIDE SEQUENCE [LARGE SCALE GENOMIC DNA]</scope>
    <source>
        <strain evidence="1 2">NRRL 8067</strain>
    </source>
</reference>
<dbReference type="Proteomes" id="UP000422572">
    <property type="component" value="Chromosome"/>
</dbReference>
<dbReference type="GO" id="GO:0004623">
    <property type="term" value="F:phospholipase A2 activity"/>
    <property type="evidence" value="ECO:0007669"/>
    <property type="project" value="InterPro"/>
</dbReference>
<dbReference type="SUPFAM" id="SSF48619">
    <property type="entry name" value="Phospholipase A2, PLA2"/>
    <property type="match status" value="1"/>
</dbReference>
<organism evidence="1 2">
    <name type="scientific">Streptomyces ficellus</name>
    <dbReference type="NCBI Taxonomy" id="1977088"/>
    <lineage>
        <taxon>Bacteria</taxon>
        <taxon>Bacillati</taxon>
        <taxon>Actinomycetota</taxon>
        <taxon>Actinomycetes</taxon>
        <taxon>Kitasatosporales</taxon>
        <taxon>Streptomycetaceae</taxon>
        <taxon>Streptomyces</taxon>
    </lineage>
</organism>
<dbReference type="Pfam" id="PF09056">
    <property type="entry name" value="Phospholip_A2_3"/>
    <property type="match status" value="1"/>
</dbReference>
<sequence>MAGSVSADGTTTAAAAAAPTKAQKLKRLSHLTAASQDAAGDWTVDREKWRTTGSNKYGFNWKTDGCSGASDNPGGFHFWAACARHDFGYRNYKKLNAFTGANKKRVDKTFLYDMNWTCDKQWGPITQAQRKACRKVAKKYYDAVVAFGHL</sequence>
<accession>A0A6I6FT48</accession>
<dbReference type="OrthoDB" id="290927at2"/>
<dbReference type="AlphaFoldDB" id="A0A6I6FT48"/>
<keyword evidence="2" id="KW-1185">Reference proteome</keyword>
<proteinExistence type="predicted"/>